<dbReference type="EMBL" id="VFOZ01000001">
    <property type="protein sequence ID" value="TQL97565.1"/>
    <property type="molecule type" value="Genomic_DNA"/>
</dbReference>
<comment type="caution">
    <text evidence="1">The sequence shown here is derived from an EMBL/GenBank/DDBJ whole genome shotgun (WGS) entry which is preliminary data.</text>
</comment>
<keyword evidence="2" id="KW-1185">Reference proteome</keyword>
<sequence length="91" mass="10848">MTRDPARYEDRQDVRWDLVAYSAQDDHLCGEFPVTREQFIRVRELFDFSDEAFPDCYPVRPELWPQVITILACPPLEPDKEYFIEVTATDY</sequence>
<protein>
    <submittedName>
        <fullName evidence="1">Uncharacterized protein</fullName>
    </submittedName>
</protein>
<proteinExistence type="predicted"/>
<dbReference type="OrthoDB" id="3479079at2"/>
<gene>
    <name evidence="1" type="ORF">FB559_3159</name>
</gene>
<accession>A0A543CKG7</accession>
<dbReference type="AlphaFoldDB" id="A0A543CKG7"/>
<evidence type="ECO:0000313" key="1">
    <source>
        <dbReference type="EMBL" id="TQL97565.1"/>
    </source>
</evidence>
<reference evidence="1 2" key="1">
    <citation type="submission" date="2019-06" db="EMBL/GenBank/DDBJ databases">
        <title>Sequencing the genomes of 1000 actinobacteria strains.</title>
        <authorList>
            <person name="Klenk H.-P."/>
        </authorList>
    </citation>
    <scope>NUCLEOTIDE SEQUENCE [LARGE SCALE GENOMIC DNA]</scope>
    <source>
        <strain evidence="1 2">DSM 102200</strain>
    </source>
</reference>
<organism evidence="1 2">
    <name type="scientific">Actinoallomurus bryophytorum</name>
    <dbReference type="NCBI Taxonomy" id="1490222"/>
    <lineage>
        <taxon>Bacteria</taxon>
        <taxon>Bacillati</taxon>
        <taxon>Actinomycetota</taxon>
        <taxon>Actinomycetes</taxon>
        <taxon>Streptosporangiales</taxon>
        <taxon>Thermomonosporaceae</taxon>
        <taxon>Actinoallomurus</taxon>
    </lineage>
</organism>
<dbReference type="Proteomes" id="UP000316096">
    <property type="component" value="Unassembled WGS sequence"/>
</dbReference>
<evidence type="ECO:0000313" key="2">
    <source>
        <dbReference type="Proteomes" id="UP000316096"/>
    </source>
</evidence>
<dbReference type="RefSeq" id="WP_141956279.1">
    <property type="nucleotide sequence ID" value="NZ_VFOZ01000001.1"/>
</dbReference>
<name>A0A543CKG7_9ACTN</name>